<feature type="region of interest" description="Disordered" evidence="1">
    <location>
        <begin position="47"/>
        <end position="66"/>
    </location>
</feature>
<evidence type="ECO:0000313" key="2">
    <source>
        <dbReference type="EMBL" id="SPE19809.1"/>
    </source>
</evidence>
<accession>A0A2N9L947</accession>
<evidence type="ECO:0000256" key="1">
    <source>
        <dbReference type="SAM" id="MobiDB-lite"/>
    </source>
</evidence>
<sequence length="66" mass="7285">MQACVCRNAQPIRDRNAQEYAANPQTFLNSMPACCVLPVVRHRAQGRGRRPAIDAQHSGARINARA</sequence>
<proteinExistence type="predicted"/>
<gene>
    <name evidence="2" type="ORF">SBA5_250039</name>
</gene>
<organism evidence="2 3">
    <name type="scientific">Candidatus Sulfuritelmatomonas gaucii</name>
    <dbReference type="NCBI Taxonomy" id="2043161"/>
    <lineage>
        <taxon>Bacteria</taxon>
        <taxon>Pseudomonadati</taxon>
        <taxon>Acidobacteriota</taxon>
        <taxon>Terriglobia</taxon>
        <taxon>Terriglobales</taxon>
        <taxon>Acidobacteriaceae</taxon>
        <taxon>Candidatus Sulfuritelmatomonas</taxon>
    </lineage>
</organism>
<dbReference type="Proteomes" id="UP000239735">
    <property type="component" value="Unassembled WGS sequence"/>
</dbReference>
<evidence type="ECO:0000313" key="3">
    <source>
        <dbReference type="Proteomes" id="UP000239735"/>
    </source>
</evidence>
<name>A0A2N9L947_9BACT</name>
<protein>
    <submittedName>
        <fullName evidence="2">Uncharacterized protein</fullName>
    </submittedName>
</protein>
<reference evidence="3" key="1">
    <citation type="submission" date="2018-02" db="EMBL/GenBank/DDBJ databases">
        <authorList>
            <person name="Hausmann B."/>
        </authorList>
    </citation>
    <scope>NUCLEOTIDE SEQUENCE [LARGE SCALE GENOMIC DNA]</scope>
    <source>
        <strain evidence="3">Peat soil MAG SbA5</strain>
    </source>
</reference>
<dbReference type="EMBL" id="OKRB01000081">
    <property type="protein sequence ID" value="SPE19809.1"/>
    <property type="molecule type" value="Genomic_DNA"/>
</dbReference>
<dbReference type="AlphaFoldDB" id="A0A2N9L947"/>